<protein>
    <submittedName>
        <fullName evidence="3">AGAP009569-PA-like protein</fullName>
    </submittedName>
</protein>
<dbReference type="Pfam" id="PF00595">
    <property type="entry name" value="PDZ"/>
    <property type="match status" value="2"/>
</dbReference>
<dbReference type="OMA" id="GIHEYQD"/>
<proteinExistence type="predicted"/>
<dbReference type="GO" id="GO:0005886">
    <property type="term" value="C:plasma membrane"/>
    <property type="evidence" value="ECO:0007669"/>
    <property type="project" value="TreeGrafter"/>
</dbReference>
<dbReference type="InterPro" id="IPR051230">
    <property type="entry name" value="APP-Binding"/>
</dbReference>
<evidence type="ECO:0000313" key="4">
    <source>
        <dbReference type="EnsemblMetazoa" id="ASIC012772-PA"/>
    </source>
</evidence>
<evidence type="ECO:0000313" key="5">
    <source>
        <dbReference type="Proteomes" id="UP000030765"/>
    </source>
</evidence>
<reference evidence="4" key="2">
    <citation type="submission" date="2020-05" db="UniProtKB">
        <authorList>
            <consortium name="EnsemblMetazoa"/>
        </authorList>
    </citation>
    <scope>IDENTIFICATION</scope>
</reference>
<dbReference type="Proteomes" id="UP000030765">
    <property type="component" value="Unassembled WGS sequence"/>
</dbReference>
<dbReference type="AlphaFoldDB" id="A0A084W3R8"/>
<evidence type="ECO:0000259" key="2">
    <source>
        <dbReference type="PROSITE" id="PS50106"/>
    </source>
</evidence>
<dbReference type="PANTHER" id="PTHR12345">
    <property type="entry name" value="SYNTENIN RELATED"/>
    <property type="match status" value="1"/>
</dbReference>
<reference evidence="3 5" key="1">
    <citation type="journal article" date="2014" name="BMC Genomics">
        <title>Genome sequence of Anopheles sinensis provides insight into genetics basis of mosquito competence for malaria parasites.</title>
        <authorList>
            <person name="Zhou D."/>
            <person name="Zhang D."/>
            <person name="Ding G."/>
            <person name="Shi L."/>
            <person name="Hou Q."/>
            <person name="Ye Y."/>
            <person name="Xu Y."/>
            <person name="Zhou H."/>
            <person name="Xiong C."/>
            <person name="Li S."/>
            <person name="Yu J."/>
            <person name="Hong S."/>
            <person name="Yu X."/>
            <person name="Zou P."/>
            <person name="Chen C."/>
            <person name="Chang X."/>
            <person name="Wang W."/>
            <person name="Lv Y."/>
            <person name="Sun Y."/>
            <person name="Ma L."/>
            <person name="Shen B."/>
            <person name="Zhu C."/>
        </authorList>
    </citation>
    <scope>NUCLEOTIDE SEQUENCE [LARGE SCALE GENOMIC DNA]</scope>
</reference>
<name>A0A084W3R8_ANOSI</name>
<dbReference type="GO" id="GO:0005737">
    <property type="term" value="C:cytoplasm"/>
    <property type="evidence" value="ECO:0007669"/>
    <property type="project" value="TreeGrafter"/>
</dbReference>
<dbReference type="CDD" id="cd06794">
    <property type="entry name" value="PDZ2_syntenin-like"/>
    <property type="match status" value="1"/>
</dbReference>
<feature type="domain" description="PDZ" evidence="2">
    <location>
        <begin position="154"/>
        <end position="233"/>
    </location>
</feature>
<dbReference type="OrthoDB" id="10059177at2759"/>
<dbReference type="STRING" id="74873.A0A084W3R8"/>
<evidence type="ECO:0000256" key="1">
    <source>
        <dbReference type="ARBA" id="ARBA00022737"/>
    </source>
</evidence>
<dbReference type="Gene3D" id="2.30.42.10">
    <property type="match status" value="2"/>
</dbReference>
<dbReference type="FunFam" id="2.30.42.10:FF:000043">
    <property type="entry name" value="Syntenin-1 isoform X1"/>
    <property type="match status" value="1"/>
</dbReference>
<evidence type="ECO:0000313" key="3">
    <source>
        <dbReference type="EMBL" id="KFB44862.1"/>
    </source>
</evidence>
<dbReference type="InterPro" id="IPR036034">
    <property type="entry name" value="PDZ_sf"/>
</dbReference>
<dbReference type="VEuPathDB" id="VectorBase:ASIC012772"/>
<accession>A0A084W3R8</accession>
<sequence length="338" mass="36453">MSLYPSLEDMIVDKHVQSQNTAVAAAAAQQQQQWQIPPTAPGNATKVPPAYSMYPTFDGMLGAPEKAQGHYPTAPGAGGLMYPDLYEYMGLELSKEMIAASLPQYMPQTNVAAATAIVPQQSQVAIVNNANMVAPVSGNSVGLRRGQVTNGIRELIMCKGADKKVGLRVQAIDKGIFVCLVVKNSPAALAGLRFGDQILQINGTLVAGYSVDDCHKLLKKSDKNNISVVVRDRPFERAITLHKDSSGSFGFQFNNGKITAILKDSSAARNGLLVDQQLLEVNGQNVIGLKDKEITQLISASEQVITLTIVPKVIYDVMVKKLSTSWLRGKMDHSVPDF</sequence>
<gene>
    <name evidence="3" type="ORF">ZHAS_00012772</name>
</gene>
<dbReference type="EMBL" id="KE525294">
    <property type="protein sequence ID" value="KFB44862.1"/>
    <property type="molecule type" value="Genomic_DNA"/>
</dbReference>
<dbReference type="PANTHER" id="PTHR12345:SF3">
    <property type="entry name" value="PDZ DOMAIN-CONTAINING PROTEIN"/>
    <property type="match status" value="1"/>
</dbReference>
<keyword evidence="1" id="KW-0677">Repeat</keyword>
<feature type="domain" description="PDZ" evidence="2">
    <location>
        <begin position="238"/>
        <end position="313"/>
    </location>
</feature>
<dbReference type="EnsemblMetazoa" id="ASIC012772-RA">
    <property type="protein sequence ID" value="ASIC012772-PA"/>
    <property type="gene ID" value="ASIC012772"/>
</dbReference>
<dbReference type="PROSITE" id="PS50106">
    <property type="entry name" value="PDZ"/>
    <property type="match status" value="2"/>
</dbReference>
<dbReference type="InterPro" id="IPR001478">
    <property type="entry name" value="PDZ"/>
</dbReference>
<dbReference type="SMART" id="SM00228">
    <property type="entry name" value="PDZ"/>
    <property type="match status" value="2"/>
</dbReference>
<dbReference type="EMBL" id="ATLV01020115">
    <property type="status" value="NOT_ANNOTATED_CDS"/>
    <property type="molecule type" value="Genomic_DNA"/>
</dbReference>
<organism evidence="3">
    <name type="scientific">Anopheles sinensis</name>
    <name type="common">Mosquito</name>
    <dbReference type="NCBI Taxonomy" id="74873"/>
    <lineage>
        <taxon>Eukaryota</taxon>
        <taxon>Metazoa</taxon>
        <taxon>Ecdysozoa</taxon>
        <taxon>Arthropoda</taxon>
        <taxon>Hexapoda</taxon>
        <taxon>Insecta</taxon>
        <taxon>Pterygota</taxon>
        <taxon>Neoptera</taxon>
        <taxon>Endopterygota</taxon>
        <taxon>Diptera</taxon>
        <taxon>Nematocera</taxon>
        <taxon>Culicoidea</taxon>
        <taxon>Culicidae</taxon>
        <taxon>Anophelinae</taxon>
        <taxon>Anopheles</taxon>
    </lineage>
</organism>
<keyword evidence="5" id="KW-1185">Reference proteome</keyword>
<dbReference type="SUPFAM" id="SSF50156">
    <property type="entry name" value="PDZ domain-like"/>
    <property type="match status" value="2"/>
</dbReference>
<dbReference type="CDD" id="cd06721">
    <property type="entry name" value="PDZ1_syntenin-like"/>
    <property type="match status" value="1"/>
</dbReference>